<evidence type="ECO:0000313" key="2">
    <source>
        <dbReference type="Proteomes" id="UP000294850"/>
    </source>
</evidence>
<protein>
    <submittedName>
        <fullName evidence="1">Uncharacterized protein</fullName>
    </submittedName>
</protein>
<sequence>MGKVTDYQDWLSRVNLEEHEDVYNLYNSVSNYEGSGTFYTSKEVTNTGNEYLIKAEGNEDTLHLESDEEKFHFLKFVADNYTDAEEGDIDNWYKLKKEIGRVD</sequence>
<dbReference type="AlphaFoldDB" id="A0A4R5DUV1"/>
<organism evidence="1 2">
    <name type="scientific">Dyadobacter psychrotolerans</name>
    <dbReference type="NCBI Taxonomy" id="2541721"/>
    <lineage>
        <taxon>Bacteria</taxon>
        <taxon>Pseudomonadati</taxon>
        <taxon>Bacteroidota</taxon>
        <taxon>Cytophagia</taxon>
        <taxon>Cytophagales</taxon>
        <taxon>Spirosomataceae</taxon>
        <taxon>Dyadobacter</taxon>
    </lineage>
</organism>
<accession>A0A4R5DUV1</accession>
<reference evidence="1 2" key="1">
    <citation type="submission" date="2019-03" db="EMBL/GenBank/DDBJ databases">
        <title>Dyadobacter AR-3-6 sp. nov., isolated from arctic soil.</title>
        <authorList>
            <person name="Chaudhary D.K."/>
        </authorList>
    </citation>
    <scope>NUCLEOTIDE SEQUENCE [LARGE SCALE GENOMIC DNA]</scope>
    <source>
        <strain evidence="1 2">AR-3-6</strain>
    </source>
</reference>
<gene>
    <name evidence="1" type="ORF">E0F88_01710</name>
</gene>
<name>A0A4R5DUV1_9BACT</name>
<proteinExistence type="predicted"/>
<dbReference type="EMBL" id="SMFL01000001">
    <property type="protein sequence ID" value="TDE18282.1"/>
    <property type="molecule type" value="Genomic_DNA"/>
</dbReference>
<keyword evidence="2" id="KW-1185">Reference proteome</keyword>
<evidence type="ECO:0000313" key="1">
    <source>
        <dbReference type="EMBL" id="TDE18282.1"/>
    </source>
</evidence>
<dbReference type="OrthoDB" id="1454130at2"/>
<dbReference type="Proteomes" id="UP000294850">
    <property type="component" value="Unassembled WGS sequence"/>
</dbReference>
<comment type="caution">
    <text evidence="1">The sequence shown here is derived from an EMBL/GenBank/DDBJ whole genome shotgun (WGS) entry which is preliminary data.</text>
</comment>
<dbReference type="RefSeq" id="WP_131956035.1">
    <property type="nucleotide sequence ID" value="NZ_SMFL01000001.1"/>
</dbReference>